<comment type="caution">
    <text evidence="8">The sequence shown here is derived from an EMBL/GenBank/DDBJ whole genome shotgun (WGS) entry which is preliminary data.</text>
</comment>
<evidence type="ECO:0000256" key="4">
    <source>
        <dbReference type="ARBA" id="ARBA00022989"/>
    </source>
</evidence>
<keyword evidence="3 7" id="KW-0812">Transmembrane</keyword>
<dbReference type="OrthoDB" id="370281at2759"/>
<evidence type="ECO:0000256" key="3">
    <source>
        <dbReference type="ARBA" id="ARBA00022692"/>
    </source>
</evidence>
<evidence type="ECO:0000256" key="7">
    <source>
        <dbReference type="SAM" id="Phobius"/>
    </source>
</evidence>
<dbReference type="InterPro" id="IPR051068">
    <property type="entry name" value="MFS_Domain-Containing_Protein"/>
</dbReference>
<feature type="transmembrane region" description="Helical" evidence="7">
    <location>
        <begin position="402"/>
        <end position="423"/>
    </location>
</feature>
<evidence type="ECO:0000256" key="2">
    <source>
        <dbReference type="ARBA" id="ARBA00022448"/>
    </source>
</evidence>
<feature type="transmembrane region" description="Helical" evidence="7">
    <location>
        <begin position="435"/>
        <end position="458"/>
    </location>
</feature>
<feature type="transmembrane region" description="Helical" evidence="7">
    <location>
        <begin position="260"/>
        <end position="280"/>
    </location>
</feature>
<proteinExistence type="predicted"/>
<evidence type="ECO:0000256" key="6">
    <source>
        <dbReference type="SAM" id="MobiDB-lite"/>
    </source>
</evidence>
<dbReference type="GO" id="GO:0022857">
    <property type="term" value="F:transmembrane transporter activity"/>
    <property type="evidence" value="ECO:0007669"/>
    <property type="project" value="InterPro"/>
</dbReference>
<dbReference type="GO" id="GO:0012505">
    <property type="term" value="C:endomembrane system"/>
    <property type="evidence" value="ECO:0007669"/>
    <property type="project" value="UniProtKB-SubCell"/>
</dbReference>
<dbReference type="PANTHER" id="PTHR23510:SF3">
    <property type="entry name" value="MAJOR FACILITATOR SUPERFAMILY DOMAIN-CONTAINING PROTEIN 8"/>
    <property type="match status" value="1"/>
</dbReference>
<dbReference type="InterPro" id="IPR036259">
    <property type="entry name" value="MFS_trans_sf"/>
</dbReference>
<feature type="transmembrane region" description="Helical" evidence="7">
    <location>
        <begin position="132"/>
        <end position="155"/>
    </location>
</feature>
<dbReference type="AlphaFoldDB" id="A0A9J6C6B7"/>
<dbReference type="PANTHER" id="PTHR23510">
    <property type="entry name" value="INNER MEMBRANE TRANSPORT PROTEIN YAJR"/>
    <property type="match status" value="1"/>
</dbReference>
<feature type="transmembrane region" description="Helical" evidence="7">
    <location>
        <begin position="464"/>
        <end position="484"/>
    </location>
</feature>
<feature type="transmembrane region" description="Helical" evidence="7">
    <location>
        <begin position="167"/>
        <end position="192"/>
    </location>
</feature>
<dbReference type="CDD" id="cd17326">
    <property type="entry name" value="MFS_MFSD8"/>
    <property type="match status" value="1"/>
</dbReference>
<keyword evidence="9" id="KW-1185">Reference proteome</keyword>
<evidence type="ECO:0000313" key="9">
    <source>
        <dbReference type="Proteomes" id="UP001107558"/>
    </source>
</evidence>
<keyword evidence="4 7" id="KW-1133">Transmembrane helix</keyword>
<gene>
    <name evidence="8" type="ORF">PVAND_007374</name>
</gene>
<accession>A0A9J6C6B7</accession>
<evidence type="ECO:0000256" key="1">
    <source>
        <dbReference type="ARBA" id="ARBA00004127"/>
    </source>
</evidence>
<sequence length="508" mass="56062">MESSSENKKKESIANGNGTIKPLETSEEEKERYKSLYIIYFTLFLQSLGLAVCMTGIWPYVSKLDPGTTKEFYSLIVAANPLGQFIFSPLIGLWQNKSASIRWPIITSLIIFIISNAFYSSLDMLVGYGVKYWMLIIRFFTGVASANIAVGRGYISAATKVEERTHVLSMASLSQVGGFIAGPLLQAVFTAIGEGYVLSSGYHISMYTVPGLINTILGAINIFFFLPHIFVDHNIAVREQMALQGKESAKETYKSVKIDYLVTCALIFSYFIVCVNLVLLESLGTPLTMDQFGFSRKDTLKWNGILVGIGAFVSCVIFCLLPRLSKILKEIDILIWGGMFIAVIGKIIYIPYRGDPPPIADENFNSTIFLNNDNSTEILGCPVKTQSWCATTSHALGIPEFVIGYFFGVIGYPVGVTLIQTLFSKILGARPQGTWMGIMLAAGSMSRIVGPIVIVASYTEFGLGYTFAWITIFMCIPMILLYSLRNRLITDTPKADNINMTDVKSQTA</sequence>
<feature type="transmembrane region" description="Helical" evidence="7">
    <location>
        <begin position="72"/>
        <end position="94"/>
    </location>
</feature>
<evidence type="ECO:0000313" key="8">
    <source>
        <dbReference type="EMBL" id="KAG5677633.1"/>
    </source>
</evidence>
<dbReference type="Gene3D" id="1.20.1250.20">
    <property type="entry name" value="MFS general substrate transporter like domains"/>
    <property type="match status" value="1"/>
</dbReference>
<name>A0A9J6C6B7_POLVA</name>
<feature type="transmembrane region" description="Helical" evidence="7">
    <location>
        <begin position="101"/>
        <end position="120"/>
    </location>
</feature>
<feature type="region of interest" description="Disordered" evidence="6">
    <location>
        <begin position="1"/>
        <end position="26"/>
    </location>
</feature>
<dbReference type="SUPFAM" id="SSF103473">
    <property type="entry name" value="MFS general substrate transporter"/>
    <property type="match status" value="1"/>
</dbReference>
<feature type="transmembrane region" description="Helical" evidence="7">
    <location>
        <begin position="333"/>
        <end position="352"/>
    </location>
</feature>
<feature type="compositionally biased region" description="Basic and acidic residues" evidence="6">
    <location>
        <begin position="1"/>
        <end position="12"/>
    </location>
</feature>
<feature type="transmembrane region" description="Helical" evidence="7">
    <location>
        <begin position="212"/>
        <end position="231"/>
    </location>
</feature>
<dbReference type="GO" id="GO:0005765">
    <property type="term" value="C:lysosomal membrane"/>
    <property type="evidence" value="ECO:0007669"/>
    <property type="project" value="TreeGrafter"/>
</dbReference>
<dbReference type="InterPro" id="IPR011701">
    <property type="entry name" value="MFS"/>
</dbReference>
<protein>
    <submittedName>
        <fullName evidence="8">Uncharacterized protein</fullName>
    </submittedName>
</protein>
<dbReference type="EMBL" id="JADBJN010000002">
    <property type="protein sequence ID" value="KAG5677633.1"/>
    <property type="molecule type" value="Genomic_DNA"/>
</dbReference>
<organism evidence="8 9">
    <name type="scientific">Polypedilum vanderplanki</name>
    <name type="common">Sleeping chironomid midge</name>
    <dbReference type="NCBI Taxonomy" id="319348"/>
    <lineage>
        <taxon>Eukaryota</taxon>
        <taxon>Metazoa</taxon>
        <taxon>Ecdysozoa</taxon>
        <taxon>Arthropoda</taxon>
        <taxon>Hexapoda</taxon>
        <taxon>Insecta</taxon>
        <taxon>Pterygota</taxon>
        <taxon>Neoptera</taxon>
        <taxon>Endopterygota</taxon>
        <taxon>Diptera</taxon>
        <taxon>Nematocera</taxon>
        <taxon>Chironomoidea</taxon>
        <taxon>Chironomidae</taxon>
        <taxon>Chironominae</taxon>
        <taxon>Polypedilum</taxon>
        <taxon>Polypedilum</taxon>
    </lineage>
</organism>
<comment type="subcellular location">
    <subcellularLocation>
        <location evidence="1">Endomembrane system</location>
        <topology evidence="1">Multi-pass membrane protein</topology>
    </subcellularLocation>
</comment>
<feature type="transmembrane region" description="Helical" evidence="7">
    <location>
        <begin position="37"/>
        <end position="60"/>
    </location>
</feature>
<dbReference type="Proteomes" id="UP001107558">
    <property type="component" value="Chromosome 2"/>
</dbReference>
<reference evidence="8" key="1">
    <citation type="submission" date="2021-03" db="EMBL/GenBank/DDBJ databases">
        <title>Chromosome level genome of the anhydrobiotic midge Polypedilum vanderplanki.</title>
        <authorList>
            <person name="Yoshida Y."/>
            <person name="Kikawada T."/>
            <person name="Gusev O."/>
        </authorList>
    </citation>
    <scope>NUCLEOTIDE SEQUENCE</scope>
    <source>
        <strain evidence="8">NIAS01</strain>
        <tissue evidence="8">Whole body or cell culture</tissue>
    </source>
</reference>
<keyword evidence="5 7" id="KW-0472">Membrane</keyword>
<dbReference type="Pfam" id="PF07690">
    <property type="entry name" value="MFS_1"/>
    <property type="match status" value="1"/>
</dbReference>
<keyword evidence="2" id="KW-0813">Transport</keyword>
<evidence type="ECO:0000256" key="5">
    <source>
        <dbReference type="ARBA" id="ARBA00023136"/>
    </source>
</evidence>
<feature type="transmembrane region" description="Helical" evidence="7">
    <location>
        <begin position="300"/>
        <end position="321"/>
    </location>
</feature>